<feature type="compositionally biased region" description="Low complexity" evidence="1">
    <location>
        <begin position="206"/>
        <end position="231"/>
    </location>
</feature>
<keyword evidence="4" id="KW-1185">Reference proteome</keyword>
<dbReference type="Proteomes" id="UP000094527">
    <property type="component" value="Unassembled WGS sequence"/>
</dbReference>
<dbReference type="InterPro" id="IPR035940">
    <property type="entry name" value="CAP_sf"/>
</dbReference>
<name>A0A1D2M6F7_ORCCI</name>
<dbReference type="OrthoDB" id="337038at2759"/>
<dbReference type="EMBL" id="LJIJ01003435">
    <property type="protein sequence ID" value="ODM88553.1"/>
    <property type="molecule type" value="Genomic_DNA"/>
</dbReference>
<evidence type="ECO:0000313" key="3">
    <source>
        <dbReference type="EMBL" id="ODM88553.1"/>
    </source>
</evidence>
<feature type="compositionally biased region" description="Basic residues" evidence="1">
    <location>
        <begin position="264"/>
        <end position="278"/>
    </location>
</feature>
<dbReference type="InterPro" id="IPR001283">
    <property type="entry name" value="CRISP-related"/>
</dbReference>
<sequence length="278" mass="30490">YACSNITDVRGKTRKRQLPQQQPGPTNQQKQPRPTNQQKQPRPTNQQKKLPNISAKDCKEDNDIRVKHAAPKLAIDENLSEKATNVQNTTQTLEELTIPVPTKEMLEKTCGCKQGTWTKDEVSKVATESWYDEGKNYDFTKTVPQANTASFTQLVWKKSNKMGFGVAQKNGFSAATALFAPPGNVEGQFADNVKPNKKAKTPAPKPTDAPAAQPAATDPPANSQPAATDPPANSPPAATDPPADPQLRVTFRQRSSWKFQRVGWKPRKRGGPRGGKGR</sequence>
<dbReference type="Gene3D" id="3.40.33.10">
    <property type="entry name" value="CAP"/>
    <property type="match status" value="1"/>
</dbReference>
<feature type="region of interest" description="Disordered" evidence="1">
    <location>
        <begin position="1"/>
        <end position="62"/>
    </location>
</feature>
<feature type="compositionally biased region" description="Low complexity" evidence="1">
    <location>
        <begin position="18"/>
        <end position="32"/>
    </location>
</feature>
<dbReference type="Pfam" id="PF00188">
    <property type="entry name" value="CAP"/>
    <property type="match status" value="1"/>
</dbReference>
<feature type="non-terminal residue" evidence="3">
    <location>
        <position position="1"/>
    </location>
</feature>
<gene>
    <name evidence="3" type="ORF">Ocin01_18129</name>
</gene>
<dbReference type="AlphaFoldDB" id="A0A1D2M6F7"/>
<accession>A0A1D2M6F7</accession>
<dbReference type="SUPFAM" id="SSF55797">
    <property type="entry name" value="PR-1-like"/>
    <property type="match status" value="1"/>
</dbReference>
<comment type="caution">
    <text evidence="3">The sequence shown here is derived from an EMBL/GenBank/DDBJ whole genome shotgun (WGS) entry which is preliminary data.</text>
</comment>
<dbReference type="InterPro" id="IPR014044">
    <property type="entry name" value="CAP_dom"/>
</dbReference>
<organism evidence="3 4">
    <name type="scientific">Orchesella cincta</name>
    <name type="common">Springtail</name>
    <name type="synonym">Podura cincta</name>
    <dbReference type="NCBI Taxonomy" id="48709"/>
    <lineage>
        <taxon>Eukaryota</taxon>
        <taxon>Metazoa</taxon>
        <taxon>Ecdysozoa</taxon>
        <taxon>Arthropoda</taxon>
        <taxon>Hexapoda</taxon>
        <taxon>Collembola</taxon>
        <taxon>Entomobryomorpha</taxon>
        <taxon>Entomobryoidea</taxon>
        <taxon>Orchesellidae</taxon>
        <taxon>Orchesellinae</taxon>
        <taxon>Orchesella</taxon>
    </lineage>
</organism>
<feature type="domain" description="SCP" evidence="2">
    <location>
        <begin position="52"/>
        <end position="187"/>
    </location>
</feature>
<protein>
    <submittedName>
        <fullName evidence="3">Golgi-associated plant pathogenesis-related protein 1</fullName>
    </submittedName>
</protein>
<dbReference type="STRING" id="48709.A0A1D2M6F7"/>
<dbReference type="PANTHER" id="PTHR10334">
    <property type="entry name" value="CYSTEINE-RICH SECRETORY PROTEIN-RELATED"/>
    <property type="match status" value="1"/>
</dbReference>
<feature type="compositionally biased region" description="Pro residues" evidence="1">
    <location>
        <begin position="232"/>
        <end position="244"/>
    </location>
</feature>
<feature type="region of interest" description="Disordered" evidence="1">
    <location>
        <begin position="188"/>
        <end position="278"/>
    </location>
</feature>
<evidence type="ECO:0000313" key="4">
    <source>
        <dbReference type="Proteomes" id="UP000094527"/>
    </source>
</evidence>
<reference evidence="3 4" key="1">
    <citation type="journal article" date="2016" name="Genome Biol. Evol.">
        <title>Gene Family Evolution Reflects Adaptation to Soil Environmental Stressors in the Genome of the Collembolan Orchesella cincta.</title>
        <authorList>
            <person name="Faddeeva-Vakhrusheva A."/>
            <person name="Derks M.F."/>
            <person name="Anvar S.Y."/>
            <person name="Agamennone V."/>
            <person name="Suring W."/>
            <person name="Smit S."/>
            <person name="van Straalen N.M."/>
            <person name="Roelofs D."/>
        </authorList>
    </citation>
    <scope>NUCLEOTIDE SEQUENCE [LARGE SCALE GENOMIC DNA]</scope>
    <source>
        <tissue evidence="3">Mixed pool</tissue>
    </source>
</reference>
<proteinExistence type="predicted"/>
<feature type="compositionally biased region" description="Polar residues" evidence="1">
    <location>
        <begin position="33"/>
        <end position="49"/>
    </location>
</feature>
<dbReference type="SMART" id="SM00198">
    <property type="entry name" value="SCP"/>
    <property type="match status" value="1"/>
</dbReference>
<evidence type="ECO:0000259" key="2">
    <source>
        <dbReference type="SMART" id="SM00198"/>
    </source>
</evidence>
<evidence type="ECO:0000256" key="1">
    <source>
        <dbReference type="SAM" id="MobiDB-lite"/>
    </source>
</evidence>